<dbReference type="Gene3D" id="3.20.20.100">
    <property type="entry name" value="NADP-dependent oxidoreductase domain"/>
    <property type="match status" value="1"/>
</dbReference>
<comment type="caution">
    <text evidence="4">The sequence shown here is derived from an EMBL/GenBank/DDBJ whole genome shotgun (WGS) entry which is preliminary data.</text>
</comment>
<feature type="coiled-coil region" evidence="1">
    <location>
        <begin position="579"/>
        <end position="606"/>
    </location>
</feature>
<protein>
    <submittedName>
        <fullName evidence="4">Glucosidase 2 beta subunit-like protein</fullName>
    </submittedName>
</protein>
<evidence type="ECO:0000313" key="5">
    <source>
        <dbReference type="Proteomes" id="UP001224775"/>
    </source>
</evidence>
<dbReference type="AlphaFoldDB" id="A0AAD9DGL4"/>
<keyword evidence="5" id="KW-1185">Reference proteome</keyword>
<feature type="region of interest" description="Disordered" evidence="2">
    <location>
        <begin position="412"/>
        <end position="438"/>
    </location>
</feature>
<feature type="compositionally biased region" description="Basic and acidic residues" evidence="2">
    <location>
        <begin position="311"/>
        <end position="324"/>
    </location>
</feature>
<keyword evidence="3" id="KW-0732">Signal</keyword>
<dbReference type="PANTHER" id="PTHR12630">
    <property type="entry name" value="N-LINKED OLIGOSACCHARIDE PROCESSING"/>
    <property type="match status" value="1"/>
</dbReference>
<name>A0AAD9DGL4_9STRA</name>
<dbReference type="Proteomes" id="UP001224775">
    <property type="component" value="Unassembled WGS sequence"/>
</dbReference>
<reference evidence="4" key="1">
    <citation type="submission" date="2023-06" db="EMBL/GenBank/DDBJ databases">
        <title>Survivors Of The Sea: Transcriptome response of Skeletonema marinoi to long-term dormancy.</title>
        <authorList>
            <person name="Pinder M.I.M."/>
            <person name="Kourtchenko O."/>
            <person name="Robertson E.K."/>
            <person name="Larsson T."/>
            <person name="Maumus F."/>
            <person name="Osuna-Cruz C.M."/>
            <person name="Vancaester E."/>
            <person name="Stenow R."/>
            <person name="Vandepoele K."/>
            <person name="Ploug H."/>
            <person name="Bruchert V."/>
            <person name="Godhe A."/>
            <person name="Topel M."/>
        </authorList>
    </citation>
    <scope>NUCLEOTIDE SEQUENCE</scope>
    <source>
        <strain evidence="4">R05AC</strain>
    </source>
</reference>
<organism evidence="4 5">
    <name type="scientific">Skeletonema marinoi</name>
    <dbReference type="NCBI Taxonomy" id="267567"/>
    <lineage>
        <taxon>Eukaryota</taxon>
        <taxon>Sar</taxon>
        <taxon>Stramenopiles</taxon>
        <taxon>Ochrophyta</taxon>
        <taxon>Bacillariophyta</taxon>
        <taxon>Coscinodiscophyceae</taxon>
        <taxon>Thalassiosirophycidae</taxon>
        <taxon>Thalassiosirales</taxon>
        <taxon>Skeletonemataceae</taxon>
        <taxon>Skeletonema</taxon>
        <taxon>Skeletonema marinoi-dohrnii complex</taxon>
    </lineage>
</organism>
<evidence type="ECO:0000313" key="4">
    <source>
        <dbReference type="EMBL" id="KAK1746981.1"/>
    </source>
</evidence>
<keyword evidence="1" id="KW-0175">Coiled coil</keyword>
<dbReference type="EMBL" id="JATAAI010000003">
    <property type="protein sequence ID" value="KAK1746981.1"/>
    <property type="molecule type" value="Genomic_DNA"/>
</dbReference>
<feature type="signal peptide" evidence="3">
    <location>
        <begin position="1"/>
        <end position="31"/>
    </location>
</feature>
<dbReference type="GO" id="GO:0017177">
    <property type="term" value="C:glucosidase II complex"/>
    <property type="evidence" value="ECO:0007669"/>
    <property type="project" value="TreeGrafter"/>
</dbReference>
<feature type="region of interest" description="Disordered" evidence="2">
    <location>
        <begin position="311"/>
        <end position="380"/>
    </location>
</feature>
<feature type="compositionally biased region" description="Acidic residues" evidence="2">
    <location>
        <begin position="414"/>
        <end position="432"/>
    </location>
</feature>
<evidence type="ECO:0000256" key="3">
    <source>
        <dbReference type="SAM" id="SignalP"/>
    </source>
</evidence>
<feature type="chain" id="PRO_5041956398" evidence="3">
    <location>
        <begin position="32"/>
        <end position="916"/>
    </location>
</feature>
<feature type="compositionally biased region" description="Basic and acidic residues" evidence="2">
    <location>
        <begin position="363"/>
        <end position="379"/>
    </location>
</feature>
<accession>A0AAD9DGL4</accession>
<feature type="compositionally biased region" description="Basic and acidic residues" evidence="2">
    <location>
        <begin position="454"/>
        <end position="471"/>
    </location>
</feature>
<dbReference type="PANTHER" id="PTHR12630:SF1">
    <property type="entry name" value="GLUCOSIDASE 2 SUBUNIT BETA"/>
    <property type="match status" value="1"/>
</dbReference>
<evidence type="ECO:0000256" key="1">
    <source>
        <dbReference type="SAM" id="Coils"/>
    </source>
</evidence>
<dbReference type="SUPFAM" id="SSF51430">
    <property type="entry name" value="NAD(P)-linked oxidoreductase"/>
    <property type="match status" value="1"/>
</dbReference>
<dbReference type="InterPro" id="IPR039794">
    <property type="entry name" value="Gtb1-like"/>
</dbReference>
<proteinExistence type="predicted"/>
<dbReference type="GO" id="GO:0006491">
    <property type="term" value="P:N-glycan processing"/>
    <property type="evidence" value="ECO:0007669"/>
    <property type="project" value="TreeGrafter"/>
</dbReference>
<dbReference type="InterPro" id="IPR036812">
    <property type="entry name" value="NAD(P)_OxRdtase_dom_sf"/>
</dbReference>
<feature type="region of interest" description="Disordered" evidence="2">
    <location>
        <begin position="453"/>
        <end position="477"/>
    </location>
</feature>
<sequence>MTMALLRPSLLSLLLLLISLIHNHNVALVSAEESSSPSPGTLRCLSGWTRSSKLYTISPDRINDGYCDCPLDGLDEIETGACSGSMDGMWTGIPSASSFRSIEGGGASAPSSNSVVFVVRNNLRYTSLPLVSTMEFATAAMVPMNNHQSSDESASSPCPDVCDTVLAAERIATQNSNGSGRDIVHLEHRLKDAKLVLSEKRIDLVKVWTLAVDEVLSHSTLKEIVTNEQRMSVQTLGLFIISMCQLSGEASADQVANGRCLPFDRASLDLGILWDNDGNGDLPSFHVFDAETEESIANYAEKLVLRLEGRDARSDSTTTREAKKSTNKNRVKRPHPEPDMDDFDDDYHDYHDDDYISDSGDYINEKGIEEGNDGNKEGDNATVKNLMEKLPLLAVRDAFKMHGKALLASSATDDNADIDTEEEEDSATEDETSNNNVDPMALSMARSTISKRLGNIDRGETSSKSAARDGTEQTCSDVTPWSDWCPPVTLVSQSGVKLYPPPFIVAAAERRCSQREDAVGVCSGKEEETDAEFPLSVPDGYYAYYEPQVRTPADEISPFFAAMDLLRMPGDLTNAKKTVEDIDTKLVSTRRELTKLENELDSSDTSKYGVDGELFMMRDSCHKIESGKYEYEVCIFGKATQRDIGQKVRSAEVIVTCGRATKILSADEPETCRYTRIKNMELSQSCHNYTSSSFGGDADKNVRMFTDKLVTASGKPVCRYALGGAARSTQSEYLPLKYRDMLQNADDDTGAPFYFYYNPHRYPQFLSGVSQTFEDSTTRRDIFFASGGTERSPAALDQRLDDALAFCGGEYLDGFVLEYVCQDELDSDTQLGKELQNAIDHVQSYVRENRVRYVMASTHSHRVGRALSGAASLDAIMLRYNMSHRKAAETISFPKALESNIPVLAFTTTRWNRFKE</sequence>
<evidence type="ECO:0000256" key="2">
    <source>
        <dbReference type="SAM" id="MobiDB-lite"/>
    </source>
</evidence>
<gene>
    <name evidence="4" type="ORF">QTG54_002325</name>
</gene>